<organism evidence="1 2">
    <name type="scientific">Diversispora epigaea</name>
    <dbReference type="NCBI Taxonomy" id="1348612"/>
    <lineage>
        <taxon>Eukaryota</taxon>
        <taxon>Fungi</taxon>
        <taxon>Fungi incertae sedis</taxon>
        <taxon>Mucoromycota</taxon>
        <taxon>Glomeromycotina</taxon>
        <taxon>Glomeromycetes</taxon>
        <taxon>Diversisporales</taxon>
        <taxon>Diversisporaceae</taxon>
        <taxon>Diversispora</taxon>
    </lineage>
</organism>
<dbReference type="OrthoDB" id="2429297at2759"/>
<reference evidence="1 2" key="1">
    <citation type="submission" date="2018-08" db="EMBL/GenBank/DDBJ databases">
        <title>Genome and evolution of the arbuscular mycorrhizal fungus Diversispora epigaea (formerly Glomus versiforme) and its bacterial endosymbionts.</title>
        <authorList>
            <person name="Sun X."/>
            <person name="Fei Z."/>
            <person name="Harrison M."/>
        </authorList>
    </citation>
    <scope>NUCLEOTIDE SEQUENCE [LARGE SCALE GENOMIC DNA]</scope>
    <source>
        <strain evidence="1 2">IT104</strain>
    </source>
</reference>
<name>A0A397I7J8_9GLOM</name>
<comment type="caution">
    <text evidence="1">The sequence shown here is derived from an EMBL/GenBank/DDBJ whole genome shotgun (WGS) entry which is preliminary data.</text>
</comment>
<evidence type="ECO:0000313" key="1">
    <source>
        <dbReference type="EMBL" id="RHZ70248.1"/>
    </source>
</evidence>
<sequence>MEILINSLKIFVYEIGVSFNENWHNADNQIKKKFEGESPNDVWNNSGQIKKYNGNQLFDNPIIKLYSQLQDIYPKNYKFGDCEIRAWQAMLWAAGSYNIISWTNMKLEYQFWTKSSQPEYECFLISIPIHMPNTTKTFWNCFRQALNDNKQNCDRKRRILSIVADKFIYTELKSNLNINYTISESRKHAQLNGYGAPPLIKSIINHVKLKEENIKQFESFFADKKNVNISSYKSNNKTELLILYLQNHKQALWKKFHEQYPDSMQHTSFITRLEDGRFQYKENLGGLYMTCNECGYLVFSEIEKIIDINIINSNIQKELTNELQFIRRYLRRDFSKKLQIDNLGNAIYNLCISHCLKYAFGDCNQNHSEICQNCENLLEFFARLQNNLDIIHYQTFEEYQK</sequence>
<keyword evidence="2" id="KW-1185">Reference proteome</keyword>
<accession>A0A397I7J8</accession>
<proteinExistence type="predicted"/>
<dbReference type="EMBL" id="PQFF01000251">
    <property type="protein sequence ID" value="RHZ70248.1"/>
    <property type="molecule type" value="Genomic_DNA"/>
</dbReference>
<evidence type="ECO:0000313" key="2">
    <source>
        <dbReference type="Proteomes" id="UP000266861"/>
    </source>
</evidence>
<dbReference type="STRING" id="1348612.A0A397I7J8"/>
<protein>
    <submittedName>
        <fullName evidence="1">Uncharacterized protein</fullName>
    </submittedName>
</protein>
<gene>
    <name evidence="1" type="ORF">Glove_274g29</name>
</gene>
<dbReference type="AlphaFoldDB" id="A0A397I7J8"/>
<dbReference type="Proteomes" id="UP000266861">
    <property type="component" value="Unassembled WGS sequence"/>
</dbReference>